<dbReference type="Proteomes" id="UP000610966">
    <property type="component" value="Unassembled WGS sequence"/>
</dbReference>
<gene>
    <name evidence="1" type="ORF">Mth01_55820</name>
</gene>
<evidence type="ECO:0000313" key="2">
    <source>
        <dbReference type="Proteomes" id="UP000610966"/>
    </source>
</evidence>
<comment type="caution">
    <text evidence="1">The sequence shown here is derived from an EMBL/GenBank/DDBJ whole genome shotgun (WGS) entry which is preliminary data.</text>
</comment>
<protein>
    <submittedName>
        <fullName evidence="1">Uncharacterized protein</fullName>
    </submittedName>
</protein>
<dbReference type="RefSeq" id="WP_239090058.1">
    <property type="nucleotide sequence ID" value="NZ_BOOG01000083.1"/>
</dbReference>
<name>A0A8J3RGK8_9ACTN</name>
<keyword evidence="2" id="KW-1185">Reference proteome</keyword>
<reference evidence="1" key="1">
    <citation type="submission" date="2021-01" db="EMBL/GenBank/DDBJ databases">
        <title>Whole genome shotgun sequence of Sphaerimonospora thailandensis NBRC 107569.</title>
        <authorList>
            <person name="Komaki H."/>
            <person name="Tamura T."/>
        </authorList>
    </citation>
    <scope>NUCLEOTIDE SEQUENCE</scope>
    <source>
        <strain evidence="1">NBRC 107569</strain>
    </source>
</reference>
<dbReference type="EMBL" id="BOOG01000083">
    <property type="protein sequence ID" value="GIH73329.1"/>
    <property type="molecule type" value="Genomic_DNA"/>
</dbReference>
<sequence length="401" mass="45173">MHNDTPQRGAWVVLGGIHLLNRTASRRPDEPIVLVRVPPQEVCVPSTTVAVRWDSLGTCRVTALTAEGTPLGRGRIEGSALLPDAMAGAALRELIGDAAAPGVVPLCYLAEHPGGYHAYAQIRFYPEDACFVRIIGEPVGEGSVEALRWLDPVLAAYETSALRLKNQPCHFRTHFAGTELEYKYNLTPGTDIWAASMELLKALRHGELADCRPEYRNEFQVYCFDNHLFDVTGPDPERGYASFIPRGDGGHVLKRKWYAEDAFARREQLYTDIEVTPDGFGEYLRSELGLQVRAMPPFRRVRYDIQCESMRTGHVYGIYLDHCSLLAAPEVALSQCELEYRRSRSLLEHDEDEVLREMERIDRWLLDHLAASGLAKQRTFYSKLSFLRDMVAALPELAPDR</sequence>
<accession>A0A8J3RGK8</accession>
<dbReference type="AlphaFoldDB" id="A0A8J3RGK8"/>
<organism evidence="1 2">
    <name type="scientific">Sphaerimonospora thailandensis</name>
    <dbReference type="NCBI Taxonomy" id="795644"/>
    <lineage>
        <taxon>Bacteria</taxon>
        <taxon>Bacillati</taxon>
        <taxon>Actinomycetota</taxon>
        <taxon>Actinomycetes</taxon>
        <taxon>Streptosporangiales</taxon>
        <taxon>Streptosporangiaceae</taxon>
        <taxon>Sphaerimonospora</taxon>
    </lineage>
</organism>
<proteinExistence type="predicted"/>
<evidence type="ECO:0000313" key="1">
    <source>
        <dbReference type="EMBL" id="GIH73329.1"/>
    </source>
</evidence>